<evidence type="ECO:0000256" key="5">
    <source>
        <dbReference type="ARBA" id="ARBA00022519"/>
    </source>
</evidence>
<feature type="transmembrane region" description="Helical" evidence="9">
    <location>
        <begin position="441"/>
        <end position="461"/>
    </location>
</feature>
<feature type="transmembrane region" description="Helical" evidence="9">
    <location>
        <begin position="984"/>
        <end position="1004"/>
    </location>
</feature>
<keyword evidence="4" id="KW-1003">Cell membrane</keyword>
<accession>A0ABV7VDI7</accession>
<keyword evidence="3 9" id="KW-0813">Transport</keyword>
<evidence type="ECO:0000256" key="6">
    <source>
        <dbReference type="ARBA" id="ARBA00022692"/>
    </source>
</evidence>
<dbReference type="Proteomes" id="UP001595711">
    <property type="component" value="Unassembled WGS sequence"/>
</dbReference>
<evidence type="ECO:0000256" key="7">
    <source>
        <dbReference type="ARBA" id="ARBA00022989"/>
    </source>
</evidence>
<feature type="transmembrane region" description="Helical" evidence="9">
    <location>
        <begin position="370"/>
        <end position="390"/>
    </location>
</feature>
<comment type="subcellular location">
    <subcellularLocation>
        <location evidence="1 9">Cell inner membrane</location>
        <topology evidence="1 9">Multi-pass membrane protein</topology>
    </subcellularLocation>
</comment>
<dbReference type="Gene3D" id="3.30.2090.10">
    <property type="entry name" value="Multidrug efflux transporter AcrB TolC docking domain, DN and DC subdomains"/>
    <property type="match status" value="2"/>
</dbReference>
<evidence type="ECO:0000256" key="2">
    <source>
        <dbReference type="ARBA" id="ARBA00010942"/>
    </source>
</evidence>
<comment type="caution">
    <text evidence="11">The sequence shown here is derived from an EMBL/GenBank/DDBJ whole genome shotgun (WGS) entry which is preliminary data.</text>
</comment>
<reference evidence="12" key="1">
    <citation type="journal article" date="2019" name="Int. J. Syst. Evol. Microbiol.">
        <title>The Global Catalogue of Microorganisms (GCM) 10K type strain sequencing project: providing services to taxonomists for standard genome sequencing and annotation.</title>
        <authorList>
            <consortium name="The Broad Institute Genomics Platform"/>
            <consortium name="The Broad Institute Genome Sequencing Center for Infectious Disease"/>
            <person name="Wu L."/>
            <person name="Ma J."/>
        </authorList>
    </citation>
    <scope>NUCLEOTIDE SEQUENCE [LARGE SCALE GENOMIC DNA]</scope>
    <source>
        <strain evidence="12">KCTC 42182</strain>
    </source>
</reference>
<dbReference type="Gene3D" id="1.20.1640.10">
    <property type="entry name" value="Multidrug efflux transporter AcrB transmembrane domain"/>
    <property type="match status" value="2"/>
</dbReference>
<evidence type="ECO:0000256" key="1">
    <source>
        <dbReference type="ARBA" id="ARBA00004429"/>
    </source>
</evidence>
<dbReference type="SUPFAM" id="SSF82866">
    <property type="entry name" value="Multidrug efflux transporter AcrB transmembrane domain"/>
    <property type="match status" value="2"/>
</dbReference>
<feature type="transmembrane region" description="Helical" evidence="9">
    <location>
        <begin position="935"/>
        <end position="959"/>
    </location>
</feature>
<sequence>MKFGHFFVDRPIFASVVSIVIVIIGIIAFFQLPVSEYPEIAPPQINVTTNYPGADAETVARTVATPIEQEINGVENMLYMSSYSTANGIMQLTVTFKPGTNLDTAQVQVQNRVAIAEPRLPEEVRRQGITTTKQAGDFLMVVHLLSPDKRYSELYIANYMNLRIREQLLRLDGVGNVTVFGGSEYAMRIWLDPARLSSYGLAASDVVAALQAQNIQVSGGTLGSQPAPVDTPLQAIVTTQGRFGADPRQFRNVIVKSGTDGRLVRLEDVARVELGGKDYNSRSYLDGQTAVAMGVFQRPGTNALETSEQVMAKMEELKKDFPPGLEYTIIYNPTEFISESLHEVYKTLVEAIILVALVVLIFLQNWRAAVIPILAIPVSLIGTFFVMSAFGFNLNVLTLFGLVLAIGIVVDDAIVVVENIERNIALGMSPRDAAHETMDEVGRAVVAIAVVLSAVFIPTAFIPGITGQFYKQFALTIAVATIISAFNSLTLSPALGAILLKRHEKGEHHKPRFVLFRVVQRGADIFNTGFDRLSGGYARSVGGVVRRRFFMLGFYALLVAATVWIFGAMPKGFIPPLDRGYAIVVMKLPDGATLDRTDQVVQKATRIAQSIPGVAHVVAIPGFDGSTFTNSSNSGVMFTTFKPFEERLAKGETATAIIGQMIGRLQSIEEAFVIAVPPPSVPGIGNGGGFKMMLQNRNSDDVRPLLAAAYQMMGKAQQTPGVTGVFTTFSAASPQIFLNIDRTKAEKLNVPISNIFSVLQVNLGSAYVNDFNAFGRVFQVRAQADAKDRLNKEDILQLKVQSATGALVPLGSLVQIRETAGPDLVQRYNMYVSVPLQGNTPPGVSTGQSLDAMEGLARNTLEPGQGFEWTEIALQERLTGNTALYIFALSIVFVFLALSAQYESWVLPMAIMLIVPISMLFALGGVWASGIDNNILVQIGLVVLIGLAAKNAILIVEFARQIEAEGRDMVDAVIEACRLRLRPILMTAFAFILGVLPLVVSTGAGAEMRRALGTAVFSGMIGVTLIGLFLTPVFYVVLRKLSRRGPPVEDPTPAPHLPPSLPGQPGE</sequence>
<feature type="transmembrane region" description="Helical" evidence="9">
    <location>
        <begin position="905"/>
        <end position="929"/>
    </location>
</feature>
<keyword evidence="12" id="KW-1185">Reference proteome</keyword>
<dbReference type="EMBL" id="JBHRYJ010000001">
    <property type="protein sequence ID" value="MFC3675554.1"/>
    <property type="molecule type" value="Genomic_DNA"/>
</dbReference>
<dbReference type="PANTHER" id="PTHR32063">
    <property type="match status" value="1"/>
</dbReference>
<dbReference type="PRINTS" id="PR00702">
    <property type="entry name" value="ACRIFLAVINRP"/>
</dbReference>
<dbReference type="NCBIfam" id="TIGR00915">
    <property type="entry name" value="2A0602"/>
    <property type="match status" value="1"/>
</dbReference>
<keyword evidence="8 9" id="KW-0472">Membrane</keyword>
<feature type="compositionally biased region" description="Pro residues" evidence="10">
    <location>
        <begin position="1048"/>
        <end position="1067"/>
    </location>
</feature>
<dbReference type="SUPFAM" id="SSF82714">
    <property type="entry name" value="Multidrug efflux transporter AcrB TolC docking domain, DN and DC subdomains"/>
    <property type="match status" value="2"/>
</dbReference>
<dbReference type="PANTHER" id="PTHR32063:SF11">
    <property type="entry name" value="CATION OR DRUG EFFLUX SYSTEM PROTEIN"/>
    <property type="match status" value="1"/>
</dbReference>
<evidence type="ECO:0000256" key="10">
    <source>
        <dbReference type="SAM" id="MobiDB-lite"/>
    </source>
</evidence>
<dbReference type="NCBIfam" id="NF000282">
    <property type="entry name" value="RND_permease_1"/>
    <property type="match status" value="1"/>
</dbReference>
<dbReference type="InterPro" id="IPR004764">
    <property type="entry name" value="MdtF-like"/>
</dbReference>
<evidence type="ECO:0000256" key="8">
    <source>
        <dbReference type="ARBA" id="ARBA00023136"/>
    </source>
</evidence>
<organism evidence="11 12">
    <name type="scientific">Ferrovibrio xuzhouensis</name>
    <dbReference type="NCBI Taxonomy" id="1576914"/>
    <lineage>
        <taxon>Bacteria</taxon>
        <taxon>Pseudomonadati</taxon>
        <taxon>Pseudomonadota</taxon>
        <taxon>Alphaproteobacteria</taxon>
        <taxon>Rhodospirillales</taxon>
        <taxon>Rhodospirillaceae</taxon>
        <taxon>Ferrovibrio</taxon>
    </lineage>
</organism>
<dbReference type="Gene3D" id="3.30.70.1440">
    <property type="entry name" value="Multidrug efflux transporter AcrB pore domain"/>
    <property type="match status" value="1"/>
</dbReference>
<dbReference type="Gene3D" id="3.30.70.1430">
    <property type="entry name" value="Multidrug efflux transporter AcrB pore domain"/>
    <property type="match status" value="2"/>
</dbReference>
<evidence type="ECO:0000256" key="9">
    <source>
        <dbReference type="RuleBase" id="RU364070"/>
    </source>
</evidence>
<dbReference type="InterPro" id="IPR001036">
    <property type="entry name" value="Acrflvin-R"/>
</dbReference>
<evidence type="ECO:0000256" key="3">
    <source>
        <dbReference type="ARBA" id="ARBA00022448"/>
    </source>
</evidence>
<feature type="transmembrane region" description="Helical" evidence="9">
    <location>
        <begin position="1016"/>
        <end position="1038"/>
    </location>
</feature>
<feature type="region of interest" description="Disordered" evidence="10">
    <location>
        <begin position="1044"/>
        <end position="1067"/>
    </location>
</feature>
<dbReference type="Pfam" id="PF00873">
    <property type="entry name" value="ACR_tran"/>
    <property type="match status" value="1"/>
</dbReference>
<feature type="transmembrane region" description="Helical" evidence="9">
    <location>
        <begin position="396"/>
        <end position="420"/>
    </location>
</feature>
<proteinExistence type="inferred from homology"/>
<feature type="transmembrane region" description="Helical" evidence="9">
    <location>
        <begin position="882"/>
        <end position="898"/>
    </location>
</feature>
<dbReference type="RefSeq" id="WP_379724335.1">
    <property type="nucleotide sequence ID" value="NZ_JBHRYJ010000001.1"/>
</dbReference>
<feature type="transmembrane region" description="Helical" evidence="9">
    <location>
        <begin position="344"/>
        <end position="363"/>
    </location>
</feature>
<feature type="transmembrane region" description="Helical" evidence="9">
    <location>
        <begin position="473"/>
        <end position="500"/>
    </location>
</feature>
<dbReference type="Gene3D" id="3.30.70.1320">
    <property type="entry name" value="Multidrug efflux transporter AcrB pore domain like"/>
    <property type="match status" value="1"/>
</dbReference>
<evidence type="ECO:0000313" key="11">
    <source>
        <dbReference type="EMBL" id="MFC3675554.1"/>
    </source>
</evidence>
<keyword evidence="5 9" id="KW-0997">Cell inner membrane</keyword>
<evidence type="ECO:0000256" key="4">
    <source>
        <dbReference type="ARBA" id="ARBA00022475"/>
    </source>
</evidence>
<feature type="transmembrane region" description="Helical" evidence="9">
    <location>
        <begin position="12"/>
        <end position="32"/>
    </location>
</feature>
<keyword evidence="6 9" id="KW-0812">Transmembrane</keyword>
<name>A0ABV7VDI7_9PROT</name>
<protein>
    <recommendedName>
        <fullName evidence="9">Efflux pump membrane transporter</fullName>
    </recommendedName>
</protein>
<evidence type="ECO:0000313" key="12">
    <source>
        <dbReference type="Proteomes" id="UP001595711"/>
    </source>
</evidence>
<dbReference type="SUPFAM" id="SSF82693">
    <property type="entry name" value="Multidrug efflux transporter AcrB pore domain, PN1, PN2, PC1 and PC2 subdomains"/>
    <property type="match status" value="4"/>
</dbReference>
<feature type="transmembrane region" description="Helical" evidence="9">
    <location>
        <begin position="549"/>
        <end position="569"/>
    </location>
</feature>
<keyword evidence="7 9" id="KW-1133">Transmembrane helix</keyword>
<dbReference type="InterPro" id="IPR027463">
    <property type="entry name" value="AcrB_DN_DC_subdom"/>
</dbReference>
<gene>
    <name evidence="11" type="ORF">ACFOOQ_08375</name>
</gene>
<comment type="similarity">
    <text evidence="2 9">Belongs to the resistance-nodulation-cell division (RND) (TC 2.A.6) family.</text>
</comment>